<dbReference type="Proteomes" id="UP001597075">
    <property type="component" value="Unassembled WGS sequence"/>
</dbReference>
<organism evidence="3 4">
    <name type="scientific">Haloplanus ruber</name>
    <dbReference type="NCBI Taxonomy" id="869892"/>
    <lineage>
        <taxon>Archaea</taxon>
        <taxon>Methanobacteriati</taxon>
        <taxon>Methanobacteriota</taxon>
        <taxon>Stenosarchaea group</taxon>
        <taxon>Halobacteria</taxon>
        <taxon>Halobacteriales</taxon>
        <taxon>Haloferacaceae</taxon>
        <taxon>Haloplanus</taxon>
    </lineage>
</organism>
<dbReference type="InterPro" id="IPR006016">
    <property type="entry name" value="UspA"/>
</dbReference>
<keyword evidence="4" id="KW-1185">Reference proteome</keyword>
<dbReference type="Pfam" id="PF00582">
    <property type="entry name" value="Usp"/>
    <property type="match status" value="1"/>
</dbReference>
<feature type="domain" description="UspA" evidence="2">
    <location>
        <begin position="1"/>
        <end position="138"/>
    </location>
</feature>
<gene>
    <name evidence="3" type="ORF">ACFSBJ_03385</name>
</gene>
<dbReference type="EMBL" id="JBHUDL010000005">
    <property type="protein sequence ID" value="MFD1632785.1"/>
    <property type="molecule type" value="Genomic_DNA"/>
</dbReference>
<accession>A0ABD6CWV5</accession>
<sequence>MYDNILIPTDGSDEVAEAVDEAIGMAELCGATLHVINVVDTTEISVAHDVELAEIEQGLEGAGSDAVDAVVSRASEQGLDTQSAILRGPPAKKIIEYADENDIDLIVMGTRGNTGMDRILLGSVAETVIRNAAQPVTVKRSA</sequence>
<evidence type="ECO:0000313" key="4">
    <source>
        <dbReference type="Proteomes" id="UP001597075"/>
    </source>
</evidence>
<dbReference type="CDD" id="cd00293">
    <property type="entry name" value="USP-like"/>
    <property type="match status" value="1"/>
</dbReference>
<proteinExistence type="inferred from homology"/>
<comment type="caution">
    <text evidence="3">The sequence shown here is derived from an EMBL/GenBank/DDBJ whole genome shotgun (WGS) entry which is preliminary data.</text>
</comment>
<evidence type="ECO:0000259" key="2">
    <source>
        <dbReference type="Pfam" id="PF00582"/>
    </source>
</evidence>
<dbReference type="Gene3D" id="3.40.50.620">
    <property type="entry name" value="HUPs"/>
    <property type="match status" value="1"/>
</dbReference>
<dbReference type="InterPro" id="IPR006015">
    <property type="entry name" value="Universal_stress_UspA"/>
</dbReference>
<dbReference type="SUPFAM" id="SSF52402">
    <property type="entry name" value="Adenine nucleotide alpha hydrolases-like"/>
    <property type="match status" value="1"/>
</dbReference>
<name>A0ABD6CWV5_9EURY</name>
<dbReference type="AlphaFoldDB" id="A0ABD6CWV5"/>
<dbReference type="PANTHER" id="PTHR46268:SF6">
    <property type="entry name" value="UNIVERSAL STRESS PROTEIN UP12"/>
    <property type="match status" value="1"/>
</dbReference>
<dbReference type="InterPro" id="IPR014729">
    <property type="entry name" value="Rossmann-like_a/b/a_fold"/>
</dbReference>
<reference evidence="3 4" key="1">
    <citation type="journal article" date="2019" name="Int. J. Syst. Evol. Microbiol.">
        <title>The Global Catalogue of Microorganisms (GCM) 10K type strain sequencing project: providing services to taxonomists for standard genome sequencing and annotation.</title>
        <authorList>
            <consortium name="The Broad Institute Genomics Platform"/>
            <consortium name="The Broad Institute Genome Sequencing Center for Infectious Disease"/>
            <person name="Wu L."/>
            <person name="Ma J."/>
        </authorList>
    </citation>
    <scope>NUCLEOTIDE SEQUENCE [LARGE SCALE GENOMIC DNA]</scope>
    <source>
        <strain evidence="3 4">CGMCC 1.10594</strain>
    </source>
</reference>
<dbReference type="PANTHER" id="PTHR46268">
    <property type="entry name" value="STRESS RESPONSE PROTEIN NHAX"/>
    <property type="match status" value="1"/>
</dbReference>
<dbReference type="PRINTS" id="PR01438">
    <property type="entry name" value="UNVRSLSTRESS"/>
</dbReference>
<protein>
    <submittedName>
        <fullName evidence="3">Universal stress protein</fullName>
    </submittedName>
</protein>
<evidence type="ECO:0000256" key="1">
    <source>
        <dbReference type="ARBA" id="ARBA00008791"/>
    </source>
</evidence>
<evidence type="ECO:0000313" key="3">
    <source>
        <dbReference type="EMBL" id="MFD1632785.1"/>
    </source>
</evidence>
<dbReference type="RefSeq" id="WP_256406562.1">
    <property type="nucleotide sequence ID" value="NZ_CP187152.1"/>
</dbReference>
<comment type="similarity">
    <text evidence="1">Belongs to the universal stress protein A family.</text>
</comment>